<evidence type="ECO:0000313" key="1">
    <source>
        <dbReference type="EMBL" id="MFC3580598.1"/>
    </source>
</evidence>
<sequence>MFAQTTNVRRNVAAMFFAILFSGLTVVAAVGPANVSASSIAAVA</sequence>
<accession>A0ABV7SV77</accession>
<dbReference type="Proteomes" id="UP001595713">
    <property type="component" value="Unassembled WGS sequence"/>
</dbReference>
<name>A0ABV7SV77_9SPHN</name>
<comment type="caution">
    <text evidence="1">The sequence shown here is derived from an EMBL/GenBank/DDBJ whole genome shotgun (WGS) entry which is preliminary data.</text>
</comment>
<reference evidence="2" key="1">
    <citation type="journal article" date="2019" name="Int. J. Syst. Evol. Microbiol.">
        <title>The Global Catalogue of Microorganisms (GCM) 10K type strain sequencing project: providing services to taxonomists for standard genome sequencing and annotation.</title>
        <authorList>
            <consortium name="The Broad Institute Genomics Platform"/>
            <consortium name="The Broad Institute Genome Sequencing Center for Infectious Disease"/>
            <person name="Wu L."/>
            <person name="Ma J."/>
        </authorList>
    </citation>
    <scope>NUCLEOTIDE SEQUENCE [LARGE SCALE GENOMIC DNA]</scope>
    <source>
        <strain evidence="2">KCTC 42739</strain>
    </source>
</reference>
<organism evidence="1 2">
    <name type="scientific">Sphingomonas hylomeconis</name>
    <dbReference type="NCBI Taxonomy" id="1395958"/>
    <lineage>
        <taxon>Bacteria</taxon>
        <taxon>Pseudomonadati</taxon>
        <taxon>Pseudomonadota</taxon>
        <taxon>Alphaproteobacteria</taxon>
        <taxon>Sphingomonadales</taxon>
        <taxon>Sphingomonadaceae</taxon>
        <taxon>Sphingomonas</taxon>
    </lineage>
</organism>
<dbReference type="EMBL" id="JBHRXP010000004">
    <property type="protein sequence ID" value="MFC3580598.1"/>
    <property type="molecule type" value="Genomic_DNA"/>
</dbReference>
<gene>
    <name evidence="1" type="ORF">ACFONA_10530</name>
</gene>
<evidence type="ECO:0000313" key="2">
    <source>
        <dbReference type="Proteomes" id="UP001595713"/>
    </source>
</evidence>
<proteinExistence type="predicted"/>
<protein>
    <submittedName>
        <fullName evidence="1">Uncharacterized protein</fullName>
    </submittedName>
</protein>
<dbReference type="RefSeq" id="WP_261294831.1">
    <property type="nucleotide sequence ID" value="NZ_JANQBK010000011.1"/>
</dbReference>
<keyword evidence="2" id="KW-1185">Reference proteome</keyword>